<dbReference type="Proteomes" id="UP000203504">
    <property type="component" value="Segment"/>
</dbReference>
<sequence length="292" mass="34227">MSSPFDDLQKRIDIKIVEAHEREERRGHLGASQIGHNCYRYLWHVLHWSFKEKFTAKQLRLFERGNLEESRIVKWLRSVCDEVLDVNPKTGKQWRIHEFNGIFSGSCDCVIKYKGVWALAEFKTHGDKSFKELVKLKSVKASKPVHYAQMQVYMRKLKLNQAVYIAINKNTDEMYFEVVEIDLLESDIQLSKAEAVVYAESGLDMPKISESPIWWECKPGMCEYHHLCHKGAMPDRNCRTCHYSKPLQGKVWYCNKHQKELETIEEQLAACDEYRPADVFPQDEKPVKLSLK</sequence>
<evidence type="ECO:0000313" key="2">
    <source>
        <dbReference type="Proteomes" id="UP000203504"/>
    </source>
</evidence>
<dbReference type="EMBL" id="KM366099">
    <property type="protein sequence ID" value="AIT13883.1"/>
    <property type="molecule type" value="Genomic_DNA"/>
</dbReference>
<protein>
    <recommendedName>
        <fullName evidence="3">Exonuclease</fullName>
    </recommendedName>
</protein>
<dbReference type="SUPFAM" id="SSF52980">
    <property type="entry name" value="Restriction endonuclease-like"/>
    <property type="match status" value="1"/>
</dbReference>
<name>A0A140XG93_9CAUD</name>
<evidence type="ECO:0008006" key="3">
    <source>
        <dbReference type="Google" id="ProtNLM"/>
    </source>
</evidence>
<gene>
    <name evidence="1" type="ORF">BP63_62</name>
</gene>
<dbReference type="RefSeq" id="YP_009302981.1">
    <property type="nucleotide sequence ID" value="NC_031250.1"/>
</dbReference>
<keyword evidence="2" id="KW-1185">Reference proteome</keyword>
<proteinExistence type="predicted"/>
<dbReference type="OrthoDB" id="3242at10239"/>
<accession>A0A140XG93</accession>
<organism evidence="1 2">
    <name type="scientific">Salmonella phage BP63</name>
    <dbReference type="NCBI Taxonomy" id="1543205"/>
    <lineage>
        <taxon>Viruses</taxon>
        <taxon>Duplodnaviria</taxon>
        <taxon>Heunggongvirae</taxon>
        <taxon>Uroviricota</taxon>
        <taxon>Caudoviricetes</taxon>
        <taxon>Rosemountvirus</taxon>
        <taxon>Rosemountvirus BP63</taxon>
    </lineage>
</organism>
<dbReference type="GeneID" id="29124440"/>
<dbReference type="InterPro" id="IPR011604">
    <property type="entry name" value="PDDEXK-like_dom_sf"/>
</dbReference>
<dbReference type="InterPro" id="IPR011335">
    <property type="entry name" value="Restrct_endonuc-II-like"/>
</dbReference>
<evidence type="ECO:0000313" key="1">
    <source>
        <dbReference type="EMBL" id="AIT13883.1"/>
    </source>
</evidence>
<dbReference type="KEGG" id="vg:29124440"/>
<dbReference type="Gene3D" id="3.90.320.10">
    <property type="match status" value="1"/>
</dbReference>
<reference evidence="2" key="1">
    <citation type="submission" date="2014-08" db="EMBL/GenBank/DDBJ databases">
        <authorList>
            <person name="Mandeville R."/>
        </authorList>
    </citation>
    <scope>NUCLEOTIDE SEQUENCE [LARGE SCALE GENOMIC DNA]</scope>
</reference>